<evidence type="ECO:0008006" key="3">
    <source>
        <dbReference type="Google" id="ProtNLM"/>
    </source>
</evidence>
<name>A0A0M2V726_9GAMM</name>
<evidence type="ECO:0000313" key="1">
    <source>
        <dbReference type="EMBL" id="KKO46622.1"/>
    </source>
</evidence>
<protein>
    <recommendedName>
        <fullName evidence="3">Sulfur relay protein TusB</fullName>
    </recommendedName>
</protein>
<sequence length="88" mass="9810">MKLINLTRPDVNIAELALICDSTDTLLLRQDAVYLAARNDICWPCSMILALSSDLMVRQITPIAGIKPITAEKWVELSANASQVLLWR</sequence>
<proteinExistence type="predicted"/>
<evidence type="ECO:0000313" key="2">
    <source>
        <dbReference type="Proteomes" id="UP000034228"/>
    </source>
</evidence>
<dbReference type="Pfam" id="PF04077">
    <property type="entry name" value="DsrH"/>
    <property type="match status" value="1"/>
</dbReference>
<dbReference type="EMBL" id="LAHO01000003">
    <property type="protein sequence ID" value="KKO46622.1"/>
    <property type="molecule type" value="Genomic_DNA"/>
</dbReference>
<gene>
    <name evidence="1" type="ORF">WG68_04865</name>
</gene>
<comment type="caution">
    <text evidence="1">The sequence shown here is derived from an EMBL/GenBank/DDBJ whole genome shotgun (WGS) entry which is preliminary data.</text>
</comment>
<accession>A0A0M2V726</accession>
<dbReference type="OrthoDB" id="5770719at2"/>
<dbReference type="Proteomes" id="UP000034228">
    <property type="component" value="Unassembled WGS sequence"/>
</dbReference>
<dbReference type="SUPFAM" id="SSF75169">
    <property type="entry name" value="DsrEFH-like"/>
    <property type="match status" value="1"/>
</dbReference>
<organism evidence="1 2">
    <name type="scientific">Arsukibacterium ikkense</name>
    <dbReference type="NCBI Taxonomy" id="336831"/>
    <lineage>
        <taxon>Bacteria</taxon>
        <taxon>Pseudomonadati</taxon>
        <taxon>Pseudomonadota</taxon>
        <taxon>Gammaproteobacteria</taxon>
        <taxon>Chromatiales</taxon>
        <taxon>Chromatiaceae</taxon>
        <taxon>Arsukibacterium</taxon>
    </lineage>
</organism>
<dbReference type="GO" id="GO:0002143">
    <property type="term" value="P:tRNA wobble position uridine thiolation"/>
    <property type="evidence" value="ECO:0007669"/>
    <property type="project" value="InterPro"/>
</dbReference>
<dbReference type="Gene3D" id="3.40.1260.10">
    <property type="entry name" value="DsrEFH-like"/>
    <property type="match status" value="1"/>
</dbReference>
<reference evidence="1 2" key="1">
    <citation type="submission" date="2015-03" db="EMBL/GenBank/DDBJ databases">
        <title>Draft genome sequences of two protease-producing strains of Arsukibacterium isolated from two cold and alkaline environments.</title>
        <authorList>
            <person name="Lylloff J.E."/>
            <person name="Skov L.B."/>
            <person name="Jepsen M."/>
            <person name="Hallin P.F."/>
            <person name="Sorensen S.J."/>
            <person name="Stougaard P."/>
            <person name="Glaring M.A."/>
        </authorList>
    </citation>
    <scope>NUCLEOTIDE SEQUENCE [LARGE SCALE GENOMIC DNA]</scope>
    <source>
        <strain evidence="1 2">GCM72</strain>
    </source>
</reference>
<dbReference type="AlphaFoldDB" id="A0A0M2V726"/>
<dbReference type="InterPro" id="IPR027396">
    <property type="entry name" value="DsrEFH-like"/>
</dbReference>
<dbReference type="GO" id="GO:0005737">
    <property type="term" value="C:cytoplasm"/>
    <property type="evidence" value="ECO:0007669"/>
    <property type="project" value="InterPro"/>
</dbReference>
<keyword evidence="2" id="KW-1185">Reference proteome</keyword>
<dbReference type="RefSeq" id="WP_046556511.1">
    <property type="nucleotide sequence ID" value="NZ_LAHO01000003.1"/>
</dbReference>
<dbReference type="InterPro" id="IPR007215">
    <property type="entry name" value="Sulphur_relay_TusB/DsrH"/>
</dbReference>
<dbReference type="STRING" id="336831.WG68_04865"/>